<dbReference type="OrthoDB" id="9803333at2"/>
<dbReference type="NCBIfam" id="NF005559">
    <property type="entry name" value="PRK07231.1"/>
    <property type="match status" value="1"/>
</dbReference>
<dbReference type="Proteomes" id="UP000321827">
    <property type="component" value="Unassembled WGS sequence"/>
</dbReference>
<protein>
    <submittedName>
        <fullName evidence="3">3-ketoacyl-ACP reductase</fullName>
    </submittedName>
</protein>
<evidence type="ECO:0000313" key="3">
    <source>
        <dbReference type="EMBL" id="GEM90043.1"/>
    </source>
</evidence>
<dbReference type="GO" id="GO:0006633">
    <property type="term" value="P:fatty acid biosynthetic process"/>
    <property type="evidence" value="ECO:0007669"/>
    <property type="project" value="TreeGrafter"/>
</dbReference>
<dbReference type="GO" id="GO:0016616">
    <property type="term" value="F:oxidoreductase activity, acting on the CH-OH group of donors, NAD or NADP as acceptor"/>
    <property type="evidence" value="ECO:0007669"/>
    <property type="project" value="TreeGrafter"/>
</dbReference>
<dbReference type="EMBL" id="BJXN01000009">
    <property type="protein sequence ID" value="GEM90043.1"/>
    <property type="molecule type" value="Genomic_DNA"/>
</dbReference>
<comment type="caution">
    <text evidence="3">The sequence shown here is derived from an EMBL/GenBank/DDBJ whole genome shotgun (WGS) entry which is preliminary data.</text>
</comment>
<evidence type="ECO:0000256" key="2">
    <source>
        <dbReference type="ARBA" id="ARBA00023002"/>
    </source>
</evidence>
<keyword evidence="2" id="KW-0560">Oxidoreductase</keyword>
<evidence type="ECO:0000256" key="1">
    <source>
        <dbReference type="ARBA" id="ARBA00006484"/>
    </source>
</evidence>
<dbReference type="PRINTS" id="PR00080">
    <property type="entry name" value="SDRFAMILY"/>
</dbReference>
<dbReference type="FunFam" id="3.40.50.720:FF:000084">
    <property type="entry name" value="Short-chain dehydrogenase reductase"/>
    <property type="match status" value="1"/>
</dbReference>
<dbReference type="InterPro" id="IPR002347">
    <property type="entry name" value="SDR_fam"/>
</dbReference>
<name>A0A511RK81_9DEIN</name>
<sequence length="264" mass="28061">MLKGKVAVVTGAGSGIGRAIAKRLAREGAKVWVSDLRPEAAEAAVESIRAAGGEAAAFAADVTQRGDLEALADAIYAEAGRADVVVANAGVSTMRPFLELTDEDWDFNFHVNAKGTFYTLQTFARRMKDQPPVAGSELRGKLIAIASMAARQAAPLLAHYSASKFAVLGLVQAAAKELAPHKLTVNAVNPGFVKTSMQEREVQWEAELRGITPEEVTQDYLRQTPLGRLERPEDVAGVVAFLAGPDADFITGEAIEVNGGAWIF</sequence>
<comment type="similarity">
    <text evidence="1">Belongs to the short-chain dehydrogenases/reductases (SDR) family.</text>
</comment>
<dbReference type="Gene3D" id="3.40.50.720">
    <property type="entry name" value="NAD(P)-binding Rossmann-like Domain"/>
    <property type="match status" value="1"/>
</dbReference>
<dbReference type="Pfam" id="PF13561">
    <property type="entry name" value="adh_short_C2"/>
    <property type="match status" value="1"/>
</dbReference>
<dbReference type="PROSITE" id="PS00061">
    <property type="entry name" value="ADH_SHORT"/>
    <property type="match status" value="1"/>
</dbReference>
<organism evidence="3 4">
    <name type="scientific">Oceanithermus desulfurans NBRC 100063</name>
    <dbReference type="NCBI Taxonomy" id="1227550"/>
    <lineage>
        <taxon>Bacteria</taxon>
        <taxon>Thermotogati</taxon>
        <taxon>Deinococcota</taxon>
        <taxon>Deinococci</taxon>
        <taxon>Thermales</taxon>
        <taxon>Thermaceae</taxon>
        <taxon>Oceanithermus</taxon>
    </lineage>
</organism>
<dbReference type="PANTHER" id="PTHR42760:SF133">
    <property type="entry name" value="3-OXOACYL-[ACYL-CARRIER-PROTEIN] REDUCTASE"/>
    <property type="match status" value="1"/>
</dbReference>
<dbReference type="GO" id="GO:0048038">
    <property type="term" value="F:quinone binding"/>
    <property type="evidence" value="ECO:0007669"/>
    <property type="project" value="TreeGrafter"/>
</dbReference>
<dbReference type="InterPro" id="IPR036291">
    <property type="entry name" value="NAD(P)-bd_dom_sf"/>
</dbReference>
<dbReference type="SUPFAM" id="SSF51735">
    <property type="entry name" value="NAD(P)-binding Rossmann-fold domains"/>
    <property type="match status" value="1"/>
</dbReference>
<dbReference type="PANTHER" id="PTHR42760">
    <property type="entry name" value="SHORT-CHAIN DEHYDROGENASES/REDUCTASES FAMILY MEMBER"/>
    <property type="match status" value="1"/>
</dbReference>
<proteinExistence type="inferred from homology"/>
<dbReference type="PRINTS" id="PR00081">
    <property type="entry name" value="GDHRDH"/>
</dbReference>
<reference evidence="3 4" key="1">
    <citation type="submission" date="2019-07" db="EMBL/GenBank/DDBJ databases">
        <title>Whole genome shotgun sequence of Oceanithermus desulfurans NBRC 100063.</title>
        <authorList>
            <person name="Hosoyama A."/>
            <person name="Uohara A."/>
            <person name="Ohji S."/>
            <person name="Ichikawa N."/>
        </authorList>
    </citation>
    <scope>NUCLEOTIDE SEQUENCE [LARGE SCALE GENOMIC DNA]</scope>
    <source>
        <strain evidence="3 4">NBRC 100063</strain>
    </source>
</reference>
<dbReference type="InterPro" id="IPR020904">
    <property type="entry name" value="Sc_DH/Rdtase_CS"/>
</dbReference>
<dbReference type="AlphaFoldDB" id="A0A511RK81"/>
<evidence type="ECO:0000313" key="4">
    <source>
        <dbReference type="Proteomes" id="UP000321827"/>
    </source>
</evidence>
<gene>
    <name evidence="3" type="ORF">ODE01S_14770</name>
</gene>
<accession>A0A511RK81</accession>
<dbReference type="RefSeq" id="WP_147147440.1">
    <property type="nucleotide sequence ID" value="NZ_BJXN01000009.1"/>
</dbReference>